<gene>
    <name evidence="2" type="ORF">SPF06_15215</name>
</gene>
<keyword evidence="1" id="KW-0472">Membrane</keyword>
<evidence type="ECO:0000313" key="3">
    <source>
        <dbReference type="Proteomes" id="UP001304769"/>
    </source>
</evidence>
<name>A0ABU5T928_9MICC</name>
<reference evidence="2 3" key="1">
    <citation type="submission" date="2023-12" db="EMBL/GenBank/DDBJ databases">
        <title>Sinomonas terricola sp. nov, isolated from litchi orchard soil in Guangdong, PR China.</title>
        <authorList>
            <person name="Jiaxin W."/>
            <person name="Yang Z."/>
            <person name="Honghui Z."/>
        </authorList>
    </citation>
    <scope>NUCLEOTIDE SEQUENCE [LARGE SCALE GENOMIC DNA]</scope>
    <source>
        <strain evidence="2 3">JGH33</strain>
    </source>
</reference>
<comment type="caution">
    <text evidence="2">The sequence shown here is derived from an EMBL/GenBank/DDBJ whole genome shotgun (WGS) entry which is preliminary data.</text>
</comment>
<accession>A0ABU5T928</accession>
<evidence type="ECO:0000313" key="2">
    <source>
        <dbReference type="EMBL" id="MEA5456083.1"/>
    </source>
</evidence>
<feature type="transmembrane region" description="Helical" evidence="1">
    <location>
        <begin position="7"/>
        <end position="30"/>
    </location>
</feature>
<protein>
    <submittedName>
        <fullName evidence="2">Uncharacterized protein</fullName>
    </submittedName>
</protein>
<proteinExistence type="predicted"/>
<feature type="transmembrane region" description="Helical" evidence="1">
    <location>
        <begin position="50"/>
        <end position="76"/>
    </location>
</feature>
<evidence type="ECO:0000256" key="1">
    <source>
        <dbReference type="SAM" id="Phobius"/>
    </source>
</evidence>
<keyword evidence="1" id="KW-1133">Transmembrane helix</keyword>
<organism evidence="2 3">
    <name type="scientific">Sinomonas terricola</name>
    <dbReference type="NCBI Taxonomy" id="3110330"/>
    <lineage>
        <taxon>Bacteria</taxon>
        <taxon>Bacillati</taxon>
        <taxon>Actinomycetota</taxon>
        <taxon>Actinomycetes</taxon>
        <taxon>Micrococcales</taxon>
        <taxon>Micrococcaceae</taxon>
        <taxon>Sinomonas</taxon>
    </lineage>
</organism>
<sequence length="100" mass="10672">MAKVKKRFIYAGILLCVVGALPEGLVVGAFGSLGMDSSSGREVLLWAVDFMISVMRFGLAPLGAVLLAFGIALHWLRDFFPQFSDPSQAMTGGSSPHDEP</sequence>
<keyword evidence="3" id="KW-1185">Reference proteome</keyword>
<keyword evidence="1" id="KW-0812">Transmembrane</keyword>
<dbReference type="EMBL" id="JAYGGQ010000012">
    <property type="protein sequence ID" value="MEA5456083.1"/>
    <property type="molecule type" value="Genomic_DNA"/>
</dbReference>
<dbReference type="Proteomes" id="UP001304769">
    <property type="component" value="Unassembled WGS sequence"/>
</dbReference>
<dbReference type="RefSeq" id="WP_323279975.1">
    <property type="nucleotide sequence ID" value="NZ_JAYGGQ010000012.1"/>
</dbReference>